<dbReference type="Gene3D" id="3.90.176.10">
    <property type="entry name" value="Toxin ADP-ribosyltransferase, Chain A, domain 1"/>
    <property type="match status" value="1"/>
</dbReference>
<gene>
    <name evidence="7" type="ORF">OY187_30375</name>
</gene>
<evidence type="ECO:0000313" key="7">
    <source>
        <dbReference type="EMBL" id="MCZ0732363.1"/>
    </source>
</evidence>
<comment type="caution">
    <text evidence="7">The sequence shown here is derived from an EMBL/GenBank/DDBJ whole genome shotgun (WGS) entry which is preliminary data.</text>
</comment>
<evidence type="ECO:0000256" key="6">
    <source>
        <dbReference type="ARBA" id="ARBA00047597"/>
    </source>
</evidence>
<dbReference type="SUPFAM" id="SSF56399">
    <property type="entry name" value="ADP-ribosylation"/>
    <property type="match status" value="1"/>
</dbReference>
<name>A0ABT4HQW1_MYCIR</name>
<evidence type="ECO:0000313" key="8">
    <source>
        <dbReference type="Proteomes" id="UP001084650"/>
    </source>
</evidence>
<dbReference type="PROSITE" id="PS51996">
    <property type="entry name" value="TR_MART"/>
    <property type="match status" value="1"/>
</dbReference>
<dbReference type="EC" id="2.4.2.31" evidence="2"/>
<proteinExistence type="inferred from homology"/>
<dbReference type="InterPro" id="IPR000768">
    <property type="entry name" value="ART"/>
</dbReference>
<organism evidence="7 8">
    <name type="scientific">Mycolicibacterium iranicum</name>
    <name type="common">Mycobacterium iranicum</name>
    <dbReference type="NCBI Taxonomy" id="912594"/>
    <lineage>
        <taxon>Bacteria</taxon>
        <taxon>Bacillati</taxon>
        <taxon>Actinomycetota</taxon>
        <taxon>Actinomycetes</taxon>
        <taxon>Mycobacteriales</taxon>
        <taxon>Mycobacteriaceae</taxon>
        <taxon>Mycolicibacterium</taxon>
    </lineage>
</organism>
<accession>A0ABT4HQW1</accession>
<sequence length="311" mass="33958">MITRYLPSVCRSSREPGGPRRCSGHQRARYQSSVALVAAVEHDQARLRTLLAGSPPPSPVGLDPRRRSQLWRCGIRAFGAESATDFPVIAERAGDPEAWDFYTNRRGRIQTWQDHDADDFLDDMPEADRAALTAYTAGWSPEMNRAVTGDEPPPVDPEARVMADRVVAVLTQFDQHARADRRPAATVLRGVPMPPGWNDQQELLDTVYPVGARVDLGQIASTSHNTAVALEFADEEQAYIMVIQSRAALPIRSVSANPTEDESILGPAQRLRVVYVDPQGQATAGRPAVYLVAEDLVAAEQARASAVRASA</sequence>
<reference evidence="7" key="1">
    <citation type="submission" date="2022-12" db="EMBL/GenBank/DDBJ databases">
        <title>Whole genome sequence of Mycolicibacterium iranicum strain SBH312.</title>
        <authorList>
            <person name="Jani J."/>
            <person name="Arifin Mustapha Z."/>
            <person name="Ahmed K."/>
            <person name="Kai Ling C."/>
        </authorList>
    </citation>
    <scope>NUCLEOTIDE SEQUENCE</scope>
    <source>
        <strain evidence="7">SBH312</strain>
    </source>
</reference>
<keyword evidence="3" id="KW-0328">Glycosyltransferase</keyword>
<dbReference type="EMBL" id="JAPQYE010000029">
    <property type="protein sequence ID" value="MCZ0732363.1"/>
    <property type="molecule type" value="Genomic_DNA"/>
</dbReference>
<comment type="catalytic activity">
    <reaction evidence="6">
        <text>L-arginyl-[protein] + NAD(+) = N(omega)-(ADP-D-ribosyl)-L-arginyl-[protein] + nicotinamide + H(+)</text>
        <dbReference type="Rhea" id="RHEA:19149"/>
        <dbReference type="Rhea" id="RHEA-COMP:10532"/>
        <dbReference type="Rhea" id="RHEA-COMP:15087"/>
        <dbReference type="ChEBI" id="CHEBI:15378"/>
        <dbReference type="ChEBI" id="CHEBI:17154"/>
        <dbReference type="ChEBI" id="CHEBI:29965"/>
        <dbReference type="ChEBI" id="CHEBI:57540"/>
        <dbReference type="ChEBI" id="CHEBI:142554"/>
        <dbReference type="EC" id="2.4.2.31"/>
    </reaction>
</comment>
<evidence type="ECO:0000256" key="4">
    <source>
        <dbReference type="ARBA" id="ARBA00022679"/>
    </source>
</evidence>
<evidence type="ECO:0000256" key="1">
    <source>
        <dbReference type="ARBA" id="ARBA00009558"/>
    </source>
</evidence>
<keyword evidence="8" id="KW-1185">Reference proteome</keyword>
<keyword evidence="4" id="KW-0808">Transferase</keyword>
<evidence type="ECO:0000256" key="5">
    <source>
        <dbReference type="ARBA" id="ARBA00022695"/>
    </source>
</evidence>
<evidence type="ECO:0000256" key="3">
    <source>
        <dbReference type="ARBA" id="ARBA00022676"/>
    </source>
</evidence>
<keyword evidence="5" id="KW-0548">Nucleotidyltransferase</keyword>
<comment type="similarity">
    <text evidence="1">Belongs to the Arg-specific ADP-ribosyltransferase family.</text>
</comment>
<dbReference type="RefSeq" id="WP_268788072.1">
    <property type="nucleotide sequence ID" value="NZ_JAPQYE010000029.1"/>
</dbReference>
<evidence type="ECO:0000256" key="2">
    <source>
        <dbReference type="ARBA" id="ARBA00012031"/>
    </source>
</evidence>
<protein>
    <recommendedName>
        <fullName evidence="2">NAD(+)--protein-arginine ADP-ribosyltransferase</fullName>
        <ecNumber evidence="2">2.4.2.31</ecNumber>
    </recommendedName>
</protein>
<dbReference type="Proteomes" id="UP001084650">
    <property type="component" value="Unassembled WGS sequence"/>
</dbReference>
<dbReference type="Pfam" id="PF01129">
    <property type="entry name" value="ART"/>
    <property type="match status" value="1"/>
</dbReference>